<proteinExistence type="predicted"/>
<name>A0A8J5JY26_HOMAM</name>
<sequence>MAARVLLKEGSIAVFLLVILGIMVLEHQYGQVRSYLSSNSNTPNVVTTSSNDRVGEARAAIQSCRIESLQDIKQFFGYFDQDKYKCLNKKSFGGTESYGLNRLIKFTDGYKYVCLDPGVAPPPSHCLVYSFGINYEWSFDDAMGVYGCEVDRLGGIKDRLGHAGRRIDVLKMDIEKMEVEVLEEVLSHQPELLTSVTQFAIEIHPGAYKGQNLSDPTNIFQRFWRIFQQLKCLGFLLLHWNYNPAVSNRYWWQGSRQSTCYEIVWLRPPA</sequence>
<keyword evidence="2" id="KW-0808">Transferase</keyword>
<keyword evidence="1" id="KW-0472">Membrane</keyword>
<keyword evidence="3" id="KW-1185">Reference proteome</keyword>
<dbReference type="Proteomes" id="UP000747542">
    <property type="component" value="Unassembled WGS sequence"/>
</dbReference>
<evidence type="ECO:0000313" key="2">
    <source>
        <dbReference type="EMBL" id="KAG7163228.1"/>
    </source>
</evidence>
<keyword evidence="1" id="KW-1133">Transmembrane helix</keyword>
<dbReference type="AlphaFoldDB" id="A0A8J5JY26"/>
<evidence type="ECO:0000256" key="1">
    <source>
        <dbReference type="SAM" id="Phobius"/>
    </source>
</evidence>
<accession>A0A8J5JY26</accession>
<dbReference type="EMBL" id="JAHLQT010026473">
    <property type="protein sequence ID" value="KAG7163228.1"/>
    <property type="molecule type" value="Genomic_DNA"/>
</dbReference>
<gene>
    <name evidence="2" type="ORF">Hamer_G004330</name>
</gene>
<evidence type="ECO:0000313" key="3">
    <source>
        <dbReference type="Proteomes" id="UP000747542"/>
    </source>
</evidence>
<reference evidence="2" key="1">
    <citation type="journal article" date="2021" name="Sci. Adv.">
        <title>The American lobster genome reveals insights on longevity, neural, and immune adaptations.</title>
        <authorList>
            <person name="Polinski J.M."/>
            <person name="Zimin A.V."/>
            <person name="Clark K.F."/>
            <person name="Kohn A.B."/>
            <person name="Sadowski N."/>
            <person name="Timp W."/>
            <person name="Ptitsyn A."/>
            <person name="Khanna P."/>
            <person name="Romanova D.Y."/>
            <person name="Williams P."/>
            <person name="Greenwood S.J."/>
            <person name="Moroz L.L."/>
            <person name="Walt D.R."/>
            <person name="Bodnar A.G."/>
        </authorList>
    </citation>
    <scope>NUCLEOTIDE SEQUENCE</scope>
    <source>
        <strain evidence="2">GMGI-L3</strain>
    </source>
</reference>
<keyword evidence="2" id="KW-0489">Methyltransferase</keyword>
<dbReference type="PANTHER" id="PTHR32026">
    <property type="entry name" value="METHYLTRANSFERASE-LIKE PROTEIN 24"/>
    <property type="match status" value="1"/>
</dbReference>
<protein>
    <submittedName>
        <fullName evidence="2">Putative Methyltransferase FkbM domain-containing protein 2</fullName>
    </submittedName>
</protein>
<keyword evidence="1" id="KW-0812">Transmembrane</keyword>
<dbReference type="GO" id="GO:0008168">
    <property type="term" value="F:methyltransferase activity"/>
    <property type="evidence" value="ECO:0007669"/>
    <property type="project" value="UniProtKB-KW"/>
</dbReference>
<dbReference type="PANTHER" id="PTHR32026:SF10">
    <property type="entry name" value="METHYLTRANSFERASE-LIKE PROTEIN 24-RELATED"/>
    <property type="match status" value="1"/>
</dbReference>
<feature type="transmembrane region" description="Helical" evidence="1">
    <location>
        <begin position="12"/>
        <end position="30"/>
    </location>
</feature>
<organism evidence="2 3">
    <name type="scientific">Homarus americanus</name>
    <name type="common">American lobster</name>
    <dbReference type="NCBI Taxonomy" id="6706"/>
    <lineage>
        <taxon>Eukaryota</taxon>
        <taxon>Metazoa</taxon>
        <taxon>Ecdysozoa</taxon>
        <taxon>Arthropoda</taxon>
        <taxon>Crustacea</taxon>
        <taxon>Multicrustacea</taxon>
        <taxon>Malacostraca</taxon>
        <taxon>Eumalacostraca</taxon>
        <taxon>Eucarida</taxon>
        <taxon>Decapoda</taxon>
        <taxon>Pleocyemata</taxon>
        <taxon>Astacidea</taxon>
        <taxon>Nephropoidea</taxon>
        <taxon>Nephropidae</taxon>
        <taxon>Homarus</taxon>
    </lineage>
</organism>
<dbReference type="GO" id="GO:0032259">
    <property type="term" value="P:methylation"/>
    <property type="evidence" value="ECO:0007669"/>
    <property type="project" value="UniProtKB-KW"/>
</dbReference>
<dbReference type="InterPro" id="IPR026913">
    <property type="entry name" value="METTL24"/>
</dbReference>
<comment type="caution">
    <text evidence="2">The sequence shown here is derived from an EMBL/GenBank/DDBJ whole genome shotgun (WGS) entry which is preliminary data.</text>
</comment>